<dbReference type="AlphaFoldDB" id="B0NT90"/>
<reference evidence="1 2" key="2">
    <citation type="submission" date="2007-11" db="EMBL/GenBank/DDBJ databases">
        <authorList>
            <person name="Fulton L."/>
            <person name="Clifton S."/>
            <person name="Fulton B."/>
            <person name="Xu J."/>
            <person name="Minx P."/>
            <person name="Pepin K.H."/>
            <person name="Johnson M."/>
            <person name="Thiruvilangam P."/>
            <person name="Bhonagiri V."/>
            <person name="Nash W.E."/>
            <person name="Mardis E.R."/>
            <person name="Wilson R.K."/>
        </authorList>
    </citation>
    <scope>NUCLEOTIDE SEQUENCE [LARGE SCALE GENOMIC DNA]</scope>
    <source>
        <strain evidence="1 2">ATCC 43183</strain>
    </source>
</reference>
<gene>
    <name evidence="1" type="ORF">BACSTE_02706</name>
</gene>
<dbReference type="Proteomes" id="UP000004713">
    <property type="component" value="Unassembled WGS sequence"/>
</dbReference>
<name>B0NT90_BACSE</name>
<evidence type="ECO:0000313" key="2">
    <source>
        <dbReference type="Proteomes" id="UP000004713"/>
    </source>
</evidence>
<dbReference type="EMBL" id="ABFZ02000021">
    <property type="protein sequence ID" value="EDS14306.1"/>
    <property type="molecule type" value="Genomic_DNA"/>
</dbReference>
<reference evidence="1 2" key="1">
    <citation type="submission" date="2007-11" db="EMBL/GenBank/DDBJ databases">
        <title>Draft genome sequence of Bacteroides stercoris(ATCC 43183).</title>
        <authorList>
            <person name="Sudarsanam P."/>
            <person name="Ley R."/>
            <person name="Guruge J."/>
            <person name="Turnbaugh P.J."/>
            <person name="Mahowald M."/>
            <person name="Liep D."/>
            <person name="Gordon J."/>
        </authorList>
    </citation>
    <scope>NUCLEOTIDE SEQUENCE [LARGE SCALE GENOMIC DNA]</scope>
    <source>
        <strain evidence="1 2">ATCC 43183</strain>
    </source>
</reference>
<proteinExistence type="predicted"/>
<protein>
    <submittedName>
        <fullName evidence="1">Uncharacterized protein</fullName>
    </submittedName>
</protein>
<dbReference type="HOGENOM" id="CLU_3196351_0_0_10"/>
<sequence length="45" mass="5394">MVVAVLMIVIRFIYRTKIQGYPIYHCAKCFIKFTVCIMTHTIYTY</sequence>
<evidence type="ECO:0000313" key="1">
    <source>
        <dbReference type="EMBL" id="EDS14306.1"/>
    </source>
</evidence>
<accession>B0NT90</accession>
<organism evidence="1 2">
    <name type="scientific">Bacteroides stercoris ATCC 43183</name>
    <dbReference type="NCBI Taxonomy" id="449673"/>
    <lineage>
        <taxon>Bacteria</taxon>
        <taxon>Pseudomonadati</taxon>
        <taxon>Bacteroidota</taxon>
        <taxon>Bacteroidia</taxon>
        <taxon>Bacteroidales</taxon>
        <taxon>Bacteroidaceae</taxon>
        <taxon>Bacteroides</taxon>
    </lineage>
</organism>
<comment type="caution">
    <text evidence="1">The sequence shown here is derived from an EMBL/GenBank/DDBJ whole genome shotgun (WGS) entry which is preliminary data.</text>
</comment>